<sequence>MKVKVRVGFFRFIFYFFILVIFYAFLTGNSPFRVERGVEGRAIKVNESDVVDSGLLESNVDCLEYASSGQLVVLGCMLGLTDLAVAEHVAFVNTYGYTNNEIEGYKIALENCRESRCSEAIKIHIASVILNTTKDCEECVDIVLNGLLSPNIRIRYLTATRLTMFDSTDYVDELNEALTREPDASVSMALEETIRQLKEIEVNGAATHLNTCERLNTAID</sequence>
<keyword evidence="1" id="KW-0812">Transmembrane</keyword>
<accession>A0A3N2DHZ5</accession>
<organism evidence="2 3">
    <name type="scientific">Sinobacterium caligoides</name>
    <dbReference type="NCBI Taxonomy" id="933926"/>
    <lineage>
        <taxon>Bacteria</taxon>
        <taxon>Pseudomonadati</taxon>
        <taxon>Pseudomonadota</taxon>
        <taxon>Gammaproteobacteria</taxon>
        <taxon>Cellvibrionales</taxon>
        <taxon>Spongiibacteraceae</taxon>
        <taxon>Sinobacterium</taxon>
    </lineage>
</organism>
<proteinExistence type="predicted"/>
<evidence type="ECO:0000256" key="1">
    <source>
        <dbReference type="SAM" id="Phobius"/>
    </source>
</evidence>
<name>A0A3N2DHZ5_9GAMM</name>
<keyword evidence="3" id="KW-1185">Reference proteome</keyword>
<evidence type="ECO:0000313" key="3">
    <source>
        <dbReference type="Proteomes" id="UP000275394"/>
    </source>
</evidence>
<dbReference type="RefSeq" id="WP_123713580.1">
    <property type="nucleotide sequence ID" value="NZ_RKHR01000006.1"/>
</dbReference>
<evidence type="ECO:0008006" key="4">
    <source>
        <dbReference type="Google" id="ProtNLM"/>
    </source>
</evidence>
<keyword evidence="1" id="KW-0472">Membrane</keyword>
<evidence type="ECO:0000313" key="2">
    <source>
        <dbReference type="EMBL" id="ROR99014.1"/>
    </source>
</evidence>
<comment type="caution">
    <text evidence="2">The sequence shown here is derived from an EMBL/GenBank/DDBJ whole genome shotgun (WGS) entry which is preliminary data.</text>
</comment>
<feature type="transmembrane region" description="Helical" evidence="1">
    <location>
        <begin position="7"/>
        <end position="26"/>
    </location>
</feature>
<protein>
    <recommendedName>
        <fullName evidence="4">HEAT repeat protein</fullName>
    </recommendedName>
</protein>
<dbReference type="AlphaFoldDB" id="A0A3N2DHZ5"/>
<reference evidence="2 3" key="1">
    <citation type="submission" date="2018-11" db="EMBL/GenBank/DDBJ databases">
        <title>Genomic Encyclopedia of Type Strains, Phase IV (KMG-IV): sequencing the most valuable type-strain genomes for metagenomic binning, comparative biology and taxonomic classification.</title>
        <authorList>
            <person name="Goeker M."/>
        </authorList>
    </citation>
    <scope>NUCLEOTIDE SEQUENCE [LARGE SCALE GENOMIC DNA]</scope>
    <source>
        <strain evidence="2 3">DSM 100316</strain>
    </source>
</reference>
<gene>
    <name evidence="2" type="ORF">EDC56_3254</name>
</gene>
<keyword evidence="1" id="KW-1133">Transmembrane helix</keyword>
<dbReference type="Proteomes" id="UP000275394">
    <property type="component" value="Unassembled WGS sequence"/>
</dbReference>
<dbReference type="EMBL" id="RKHR01000006">
    <property type="protein sequence ID" value="ROR99014.1"/>
    <property type="molecule type" value="Genomic_DNA"/>
</dbReference>